<evidence type="ECO:0000313" key="13">
    <source>
        <dbReference type="EMBL" id="OGE86178.1"/>
    </source>
</evidence>
<evidence type="ECO:0000256" key="8">
    <source>
        <dbReference type="ARBA" id="ARBA00023065"/>
    </source>
</evidence>
<evidence type="ECO:0000256" key="10">
    <source>
        <dbReference type="ARBA" id="ARBA00023310"/>
    </source>
</evidence>
<gene>
    <name evidence="11" type="primary">atpB</name>
    <name evidence="13" type="ORF">A3J48_00795</name>
</gene>
<dbReference type="PANTHER" id="PTHR42823:SF3">
    <property type="entry name" value="ATP SYNTHASE SUBUNIT A, CHLOROPLASTIC"/>
    <property type="match status" value="1"/>
</dbReference>
<dbReference type="Gene3D" id="1.20.120.220">
    <property type="entry name" value="ATP synthase, F0 complex, subunit A"/>
    <property type="match status" value="1"/>
</dbReference>
<evidence type="ECO:0000256" key="5">
    <source>
        <dbReference type="ARBA" id="ARBA00022692"/>
    </source>
</evidence>
<feature type="transmembrane region" description="Helical" evidence="11">
    <location>
        <begin position="209"/>
        <end position="230"/>
    </location>
</feature>
<keyword evidence="10 11" id="KW-0066">ATP synthesis</keyword>
<keyword evidence="9 11" id="KW-0472">Membrane</keyword>
<dbReference type="Pfam" id="PF00119">
    <property type="entry name" value="ATP-synt_A"/>
    <property type="match status" value="1"/>
</dbReference>
<dbReference type="InterPro" id="IPR045082">
    <property type="entry name" value="ATP_syn_F0_a_bact/chloroplast"/>
</dbReference>
<protein>
    <recommendedName>
        <fullName evidence="11 12">ATP synthase subunit a</fullName>
    </recommendedName>
    <alternativeName>
        <fullName evidence="11">ATP synthase F0 sector subunit a</fullName>
    </alternativeName>
    <alternativeName>
        <fullName evidence="11">F-ATPase subunit 6</fullName>
    </alternativeName>
</protein>
<evidence type="ECO:0000313" key="14">
    <source>
        <dbReference type="Proteomes" id="UP000176786"/>
    </source>
</evidence>
<comment type="caution">
    <text evidence="13">The sequence shown here is derived from an EMBL/GenBank/DDBJ whole genome shotgun (WGS) entry which is preliminary data.</text>
</comment>
<evidence type="ECO:0000256" key="12">
    <source>
        <dbReference type="RuleBase" id="RU000483"/>
    </source>
</evidence>
<dbReference type="GO" id="GO:0005886">
    <property type="term" value="C:plasma membrane"/>
    <property type="evidence" value="ECO:0007669"/>
    <property type="project" value="UniProtKB-SubCell"/>
</dbReference>
<comment type="similarity">
    <text evidence="2 11 12">Belongs to the ATPase A chain family.</text>
</comment>
<evidence type="ECO:0000256" key="11">
    <source>
        <dbReference type="HAMAP-Rule" id="MF_01393"/>
    </source>
</evidence>
<evidence type="ECO:0000256" key="3">
    <source>
        <dbReference type="ARBA" id="ARBA00022448"/>
    </source>
</evidence>
<feature type="transmembrane region" description="Helical" evidence="11">
    <location>
        <begin position="179"/>
        <end position="197"/>
    </location>
</feature>
<dbReference type="AlphaFoldDB" id="A0A1F5P8H7"/>
<evidence type="ECO:0000256" key="7">
    <source>
        <dbReference type="ARBA" id="ARBA00022989"/>
    </source>
</evidence>
<keyword evidence="8 11" id="KW-0406">Ion transport</keyword>
<evidence type="ECO:0000256" key="6">
    <source>
        <dbReference type="ARBA" id="ARBA00022781"/>
    </source>
</evidence>
<evidence type="ECO:0000256" key="4">
    <source>
        <dbReference type="ARBA" id="ARBA00022547"/>
    </source>
</evidence>
<dbReference type="InterPro" id="IPR023011">
    <property type="entry name" value="ATP_synth_F0_asu_AS"/>
</dbReference>
<feature type="transmembrane region" description="Helical" evidence="11">
    <location>
        <begin position="90"/>
        <end position="114"/>
    </location>
</feature>
<dbReference type="InterPro" id="IPR035908">
    <property type="entry name" value="F0_ATP_A_sf"/>
</dbReference>
<dbReference type="InterPro" id="IPR000568">
    <property type="entry name" value="ATP_synth_F0_asu"/>
</dbReference>
<dbReference type="STRING" id="1817832.A3J48_00795"/>
<name>A0A1F5P8H7_9BACT</name>
<dbReference type="PRINTS" id="PR00123">
    <property type="entry name" value="ATPASEA"/>
</dbReference>
<dbReference type="PANTHER" id="PTHR42823">
    <property type="entry name" value="ATP SYNTHASE SUBUNIT A, CHLOROPLASTIC"/>
    <property type="match status" value="1"/>
</dbReference>
<dbReference type="GO" id="GO:0045259">
    <property type="term" value="C:proton-transporting ATP synthase complex"/>
    <property type="evidence" value="ECO:0007669"/>
    <property type="project" value="UniProtKB-KW"/>
</dbReference>
<keyword evidence="4 11" id="KW-0138">CF(0)</keyword>
<evidence type="ECO:0000256" key="9">
    <source>
        <dbReference type="ARBA" id="ARBA00023136"/>
    </source>
</evidence>
<keyword evidence="3 11" id="KW-0813">Transport</keyword>
<dbReference type="NCBIfam" id="TIGR01131">
    <property type="entry name" value="ATP_synt_6_or_A"/>
    <property type="match status" value="1"/>
</dbReference>
<evidence type="ECO:0000256" key="1">
    <source>
        <dbReference type="ARBA" id="ARBA00004141"/>
    </source>
</evidence>
<feature type="transmembrane region" description="Helical" evidence="11">
    <location>
        <begin position="236"/>
        <end position="260"/>
    </location>
</feature>
<evidence type="ECO:0000256" key="2">
    <source>
        <dbReference type="ARBA" id="ARBA00006810"/>
    </source>
</evidence>
<keyword evidence="5 11" id="KW-0812">Transmembrane</keyword>
<dbReference type="GO" id="GO:0042777">
    <property type="term" value="P:proton motive force-driven plasma membrane ATP synthesis"/>
    <property type="evidence" value="ECO:0007669"/>
    <property type="project" value="TreeGrafter"/>
</dbReference>
<proteinExistence type="inferred from homology"/>
<feature type="transmembrane region" description="Helical" evidence="11">
    <location>
        <begin position="135"/>
        <end position="159"/>
    </location>
</feature>
<accession>A0A1F5P8H7</accession>
<dbReference type="PROSITE" id="PS00449">
    <property type="entry name" value="ATPASE_A"/>
    <property type="match status" value="1"/>
</dbReference>
<keyword evidence="6 11" id="KW-0375">Hydrogen ion transport</keyword>
<feature type="transmembrane region" description="Helical" evidence="11">
    <location>
        <begin position="22"/>
        <end position="40"/>
    </location>
</feature>
<sequence length="282" mass="31173">MIIPPLAAESIFHLGNFAITNSYINSTIVVLIFLVVGFLVKRGFSKQKDNAPRGFLNFVESLVELLLSYMDKVTHGRDKSIKFLPIVGTLFFFILVSNWMGILPGIGSIGIWQVHQGEVELIPMFRPANADLNMTLAMALFVVTASHFLGIAAIGFFKYANKFIKLGDLWHAFKTLNPITILTAFIEFFVGFIEIISEVAKVLSLSLRLFGNIFAGEVLLTVIGSLIAFFVPLPFIALELLVGVVQALVFAMLTLAYLTVATTEMHSHAKRDTEDIEPTPAF</sequence>
<keyword evidence="11" id="KW-1003">Cell membrane</keyword>
<comment type="subcellular location">
    <subcellularLocation>
        <location evidence="11 12">Cell membrane</location>
        <topology evidence="11 12">Multi-pass membrane protein</topology>
    </subcellularLocation>
    <subcellularLocation>
        <location evidence="1">Membrane</location>
        <topology evidence="1">Multi-pass membrane protein</topology>
    </subcellularLocation>
</comment>
<comment type="function">
    <text evidence="11 12">Key component of the proton channel; it plays a direct role in the translocation of protons across the membrane.</text>
</comment>
<reference evidence="13 14" key="1">
    <citation type="journal article" date="2016" name="Nat. Commun.">
        <title>Thousands of microbial genomes shed light on interconnected biogeochemical processes in an aquifer system.</title>
        <authorList>
            <person name="Anantharaman K."/>
            <person name="Brown C.T."/>
            <person name="Hug L.A."/>
            <person name="Sharon I."/>
            <person name="Castelle C.J."/>
            <person name="Probst A.J."/>
            <person name="Thomas B.C."/>
            <person name="Singh A."/>
            <person name="Wilkins M.J."/>
            <person name="Karaoz U."/>
            <person name="Brodie E.L."/>
            <person name="Williams K.H."/>
            <person name="Hubbard S.S."/>
            <person name="Banfield J.F."/>
        </authorList>
    </citation>
    <scope>NUCLEOTIDE SEQUENCE [LARGE SCALE GENOMIC DNA]</scope>
</reference>
<dbReference type="SUPFAM" id="SSF81336">
    <property type="entry name" value="F1F0 ATP synthase subunit A"/>
    <property type="match status" value="1"/>
</dbReference>
<dbReference type="CDD" id="cd00310">
    <property type="entry name" value="ATP-synt_Fo_a_6"/>
    <property type="match status" value="1"/>
</dbReference>
<organism evidence="13 14">
    <name type="scientific">Candidatus Doudnabacteria bacterium RIFCSPHIGHO2_02_FULL_46_11</name>
    <dbReference type="NCBI Taxonomy" id="1817832"/>
    <lineage>
        <taxon>Bacteria</taxon>
        <taxon>Candidatus Doudnaibacteriota</taxon>
    </lineage>
</organism>
<dbReference type="Proteomes" id="UP000176786">
    <property type="component" value="Unassembled WGS sequence"/>
</dbReference>
<dbReference type="GO" id="GO:0046933">
    <property type="term" value="F:proton-transporting ATP synthase activity, rotational mechanism"/>
    <property type="evidence" value="ECO:0007669"/>
    <property type="project" value="UniProtKB-UniRule"/>
</dbReference>
<dbReference type="HAMAP" id="MF_01393">
    <property type="entry name" value="ATP_synth_a_bact"/>
    <property type="match status" value="1"/>
</dbReference>
<keyword evidence="7 11" id="KW-1133">Transmembrane helix</keyword>
<dbReference type="EMBL" id="MFES01000006">
    <property type="protein sequence ID" value="OGE86178.1"/>
    <property type="molecule type" value="Genomic_DNA"/>
</dbReference>